<gene>
    <name evidence="2" type="ORF">HAX54_047523</name>
</gene>
<keyword evidence="3" id="KW-1185">Reference proteome</keyword>
<comment type="caution">
    <text evidence="2">The sequence shown here is derived from an EMBL/GenBank/DDBJ whole genome shotgun (WGS) entry which is preliminary data.</text>
</comment>
<evidence type="ECO:0000256" key="1">
    <source>
        <dbReference type="SAM" id="MobiDB-lite"/>
    </source>
</evidence>
<evidence type="ECO:0000313" key="2">
    <source>
        <dbReference type="EMBL" id="MCE3050563.1"/>
    </source>
</evidence>
<proteinExistence type="predicted"/>
<dbReference type="EMBL" id="JACEIK010007685">
    <property type="protein sequence ID" value="MCE3050563.1"/>
    <property type="molecule type" value="Genomic_DNA"/>
</dbReference>
<organism evidence="2 3">
    <name type="scientific">Datura stramonium</name>
    <name type="common">Jimsonweed</name>
    <name type="synonym">Common thornapple</name>
    <dbReference type="NCBI Taxonomy" id="4076"/>
    <lineage>
        <taxon>Eukaryota</taxon>
        <taxon>Viridiplantae</taxon>
        <taxon>Streptophyta</taxon>
        <taxon>Embryophyta</taxon>
        <taxon>Tracheophyta</taxon>
        <taxon>Spermatophyta</taxon>
        <taxon>Magnoliopsida</taxon>
        <taxon>eudicotyledons</taxon>
        <taxon>Gunneridae</taxon>
        <taxon>Pentapetalae</taxon>
        <taxon>asterids</taxon>
        <taxon>lamiids</taxon>
        <taxon>Solanales</taxon>
        <taxon>Solanaceae</taxon>
        <taxon>Solanoideae</taxon>
        <taxon>Datureae</taxon>
        <taxon>Datura</taxon>
    </lineage>
</organism>
<feature type="compositionally biased region" description="Basic and acidic residues" evidence="1">
    <location>
        <begin position="18"/>
        <end position="34"/>
    </location>
</feature>
<protein>
    <submittedName>
        <fullName evidence="2">Uncharacterized protein</fullName>
    </submittedName>
</protein>
<dbReference type="Proteomes" id="UP000823775">
    <property type="component" value="Unassembled WGS sequence"/>
</dbReference>
<feature type="region of interest" description="Disordered" evidence="1">
    <location>
        <begin position="1"/>
        <end position="36"/>
    </location>
</feature>
<name>A0ABS8WIC2_DATST</name>
<accession>A0ABS8WIC2</accession>
<sequence length="182" mass="20574">MAPKVNKGKEVASSSQGSKRERTTSEGEHEDDRITPQPLRRYGLRWITEQEDRLHTLGLNFEFNALGDCNLNMGHDIEEEEADYRPAYEPWGVDVTKTKKSEGINSPILIVNKRNARIENMLSHFMSCDAPQLQLHGQARGATLLAQGDWRRGIGVPTAKSGFLHQLGKEIYKSQAIFIKEQ</sequence>
<reference evidence="2 3" key="1">
    <citation type="journal article" date="2021" name="BMC Genomics">
        <title>Datura genome reveals duplications of psychoactive alkaloid biosynthetic genes and high mutation rate following tissue culture.</title>
        <authorList>
            <person name="Rajewski A."/>
            <person name="Carter-House D."/>
            <person name="Stajich J."/>
            <person name="Litt A."/>
        </authorList>
    </citation>
    <scope>NUCLEOTIDE SEQUENCE [LARGE SCALE GENOMIC DNA]</scope>
    <source>
        <strain evidence="2">AR-01</strain>
    </source>
</reference>
<evidence type="ECO:0000313" key="3">
    <source>
        <dbReference type="Proteomes" id="UP000823775"/>
    </source>
</evidence>